<organism evidence="3 4">
    <name type="scientific">Diacronema lutheri</name>
    <name type="common">Unicellular marine alga</name>
    <name type="synonym">Monochrysis lutheri</name>
    <dbReference type="NCBI Taxonomy" id="2081491"/>
    <lineage>
        <taxon>Eukaryota</taxon>
        <taxon>Haptista</taxon>
        <taxon>Haptophyta</taxon>
        <taxon>Pavlovophyceae</taxon>
        <taxon>Pavlovales</taxon>
        <taxon>Pavlovaceae</taxon>
        <taxon>Diacronema</taxon>
    </lineage>
</organism>
<dbReference type="Pfam" id="PF08495">
    <property type="entry name" value="FIST"/>
    <property type="match status" value="1"/>
</dbReference>
<accession>A0A8J5XRD8</accession>
<name>A0A8J5XRD8_DIALT</name>
<dbReference type="InterPro" id="IPR003111">
    <property type="entry name" value="Lon_prtase_N"/>
</dbReference>
<feature type="domain" description="Lon N-terminal" evidence="2">
    <location>
        <begin position="600"/>
        <end position="806"/>
    </location>
</feature>
<evidence type="ECO:0000259" key="2">
    <source>
        <dbReference type="SMART" id="SM00464"/>
    </source>
</evidence>
<dbReference type="SMART" id="SM00464">
    <property type="entry name" value="LON"/>
    <property type="match status" value="1"/>
</dbReference>
<dbReference type="SUPFAM" id="SSF88697">
    <property type="entry name" value="PUA domain-like"/>
    <property type="match status" value="1"/>
</dbReference>
<dbReference type="PANTHER" id="PTHR46732:SF8">
    <property type="entry name" value="ATP-DEPENDENT PROTEASE LA (LON) DOMAIN PROTEIN"/>
    <property type="match status" value="1"/>
</dbReference>
<proteinExistence type="predicted"/>
<dbReference type="PANTHER" id="PTHR46732">
    <property type="entry name" value="ATP-DEPENDENT PROTEASE LA (LON) DOMAIN PROTEIN"/>
    <property type="match status" value="1"/>
</dbReference>
<gene>
    <name evidence="3" type="ORF">KFE25_012562</name>
</gene>
<keyword evidence="4" id="KW-1185">Reference proteome</keyword>
<dbReference type="InterPro" id="IPR015947">
    <property type="entry name" value="PUA-like_sf"/>
</dbReference>
<dbReference type="Gene3D" id="2.30.130.40">
    <property type="entry name" value="LON domain-like"/>
    <property type="match status" value="1"/>
</dbReference>
<evidence type="ECO:0000256" key="1">
    <source>
        <dbReference type="SAM" id="MobiDB-lite"/>
    </source>
</evidence>
<dbReference type="OrthoDB" id="10572656at2759"/>
<dbReference type="InterPro" id="IPR013702">
    <property type="entry name" value="FIST_domain_N"/>
</dbReference>
<protein>
    <recommendedName>
        <fullName evidence="2">Lon N-terminal domain-containing protein</fullName>
    </recommendedName>
</protein>
<comment type="caution">
    <text evidence="3">The sequence shown here is derived from an EMBL/GenBank/DDBJ whole genome shotgun (WGS) entry which is preliminary data.</text>
</comment>
<reference evidence="3" key="1">
    <citation type="submission" date="2021-05" db="EMBL/GenBank/DDBJ databases">
        <title>The genome of the haptophyte Pavlova lutheri (Diacronema luteri, Pavlovales) - a model for lipid biosynthesis in eukaryotic algae.</title>
        <authorList>
            <person name="Hulatt C.J."/>
            <person name="Posewitz M.C."/>
        </authorList>
    </citation>
    <scope>NUCLEOTIDE SEQUENCE</scope>
    <source>
        <strain evidence="3">NIVA-4/92</strain>
    </source>
</reference>
<dbReference type="EMBL" id="JAGTXO010000011">
    <property type="protein sequence ID" value="KAG8465199.1"/>
    <property type="molecule type" value="Genomic_DNA"/>
</dbReference>
<evidence type="ECO:0000313" key="4">
    <source>
        <dbReference type="Proteomes" id="UP000751190"/>
    </source>
</evidence>
<feature type="region of interest" description="Disordered" evidence="1">
    <location>
        <begin position="519"/>
        <end position="570"/>
    </location>
</feature>
<dbReference type="AlphaFoldDB" id="A0A8J5XRD8"/>
<dbReference type="InterPro" id="IPR046336">
    <property type="entry name" value="Lon_prtase_N_sf"/>
</dbReference>
<sequence>MAAVLSRAATLRPRGRWLTSVAGASASARAQPRELRLRSALSTANTAEAAIGECLAALEPAGASVLFVWLAGHASAEALAHVHAYDPALAARTLGSTAYSLLHASRDGSAEGDVETLGGEKAVAMTAAWMPATSVQLFALEQPRLPELDDMRSLVLAPADRPPAFLLCATPRFASVSVLRLLDAAFPGAPKVGMLADCADAQEDPEVFAAGRVLTRGAVGVALSGNVTIDVVASCGLRPITGGMATTFTRAPARAGSPAREAAEASDDVALALLEGRPAQQVLTQCERLLGTQELRLGVILPPVMPPAPPDAGAGGESSGAEAGRLAAAAAASPWAPLAVGRRTPDGNSIGVPVVPSSHGLALAGARAAVCAHDATSAALDMSIGLAKAHAALARSRGALVFGSGARSSSATRTSLFGASRHDVLSLRAALDESGNAAAQVCGAYAGSPICALVGSGRTHILPESLVVASFRELSAASGAPASAQPPAIFSCGDADRAAFGGELPAALTRALDARATALQSALGPGPAREEDVREDGDGDAQAGGGGARLRGDDDDDDGNGGGEVATDAEGGAAASLASASLASARTCLPPIVATGAPLTLPVFDLRSESLFPQSVRQYIIFEPRYRLMLAHCLARSAPLALLGAGGVGCVASVAKATQLHDGRFLVQLAGTFRCVLERSWIAPHAFGLRLGAVRAFADRPEGEASAVAASASEPRACAASRTAREAVEAALRDLAASRADAAVGGEALGELSAERLAGLSDEAASYVLSDALSSLPIITPAVRARWLRTQSTAERLSSHARLLRRLVDARSGATDGGGDERAPS</sequence>
<evidence type="ECO:0000313" key="3">
    <source>
        <dbReference type="EMBL" id="KAG8465199.1"/>
    </source>
</evidence>
<dbReference type="Pfam" id="PF02190">
    <property type="entry name" value="LON_substr_bdg"/>
    <property type="match status" value="1"/>
</dbReference>
<dbReference type="Proteomes" id="UP000751190">
    <property type="component" value="Unassembled WGS sequence"/>
</dbReference>